<feature type="signal peptide" evidence="1">
    <location>
        <begin position="1"/>
        <end position="20"/>
    </location>
</feature>
<comment type="caution">
    <text evidence="2">The sequence shown here is derived from an EMBL/GenBank/DDBJ whole genome shotgun (WGS) entry which is preliminary data.</text>
</comment>
<organism evidence="2 4">
    <name type="scientific">Aequorivita flava</name>
    <dbReference type="NCBI Taxonomy" id="3114371"/>
    <lineage>
        <taxon>Bacteria</taxon>
        <taxon>Pseudomonadati</taxon>
        <taxon>Bacteroidota</taxon>
        <taxon>Flavobacteriia</taxon>
        <taxon>Flavobacteriales</taxon>
        <taxon>Flavobacteriaceae</taxon>
        <taxon>Aequorivita</taxon>
    </lineage>
</organism>
<evidence type="ECO:0000313" key="5">
    <source>
        <dbReference type="Proteomes" id="UP001390963"/>
    </source>
</evidence>
<evidence type="ECO:0000313" key="3">
    <source>
        <dbReference type="EMBL" id="MEM0573212.1"/>
    </source>
</evidence>
<dbReference type="EMBL" id="JAZBJM010000003">
    <property type="protein sequence ID" value="MEM0517856.1"/>
    <property type="molecule type" value="Genomic_DNA"/>
</dbReference>
<gene>
    <name evidence="3" type="ORF">VZD24_06775</name>
    <name evidence="2" type="ORF">VZD85_05795</name>
</gene>
<dbReference type="Proteomes" id="UP001390963">
    <property type="component" value="Unassembled WGS sequence"/>
</dbReference>
<keyword evidence="5" id="KW-1185">Reference proteome</keyword>
<evidence type="ECO:0008006" key="6">
    <source>
        <dbReference type="Google" id="ProtNLM"/>
    </source>
</evidence>
<name>A0AB35YRB4_9FLAO</name>
<dbReference type="SUPFAM" id="SSF82185">
    <property type="entry name" value="Histone H3 K4-specific methyltransferase SET7/9 N-terminal domain"/>
    <property type="match status" value="1"/>
</dbReference>
<protein>
    <recommendedName>
        <fullName evidence="6">MORN repeat protein</fullName>
    </recommendedName>
</protein>
<dbReference type="EMBL" id="JBANCF010000003">
    <property type="protein sequence ID" value="MEM0573212.1"/>
    <property type="molecule type" value="Genomic_DNA"/>
</dbReference>
<dbReference type="AlphaFoldDB" id="A0AB35YRB4"/>
<accession>A0AB35YRB4</accession>
<sequence>MKNLYLLFCLLFFFLQKTEAQIYSPQLAGYNGIVILTYPNGYFQGNVVNGVAQGEGLYYYYHDGSILKGNYHGGFLSGEAVFVTQYGYINSCWSNGIYVGNSCQNNVQTFNNAYVQNTLNQVNNNRHTNDEIARRSTSPEGYKINKIDPNTQMGRTLLGGIGGN</sequence>
<evidence type="ECO:0000313" key="4">
    <source>
        <dbReference type="Proteomes" id="UP001388259"/>
    </source>
</evidence>
<dbReference type="RefSeq" id="WP_342686985.1">
    <property type="nucleotide sequence ID" value="NZ_JAZBJM010000003.1"/>
</dbReference>
<dbReference type="Proteomes" id="UP001388259">
    <property type="component" value="Unassembled WGS sequence"/>
</dbReference>
<proteinExistence type="predicted"/>
<keyword evidence="1" id="KW-0732">Signal</keyword>
<feature type="chain" id="PRO_5044207544" description="MORN repeat protein" evidence="1">
    <location>
        <begin position="21"/>
        <end position="164"/>
    </location>
</feature>
<evidence type="ECO:0000313" key="2">
    <source>
        <dbReference type="EMBL" id="MEM0517856.1"/>
    </source>
</evidence>
<evidence type="ECO:0000256" key="1">
    <source>
        <dbReference type="SAM" id="SignalP"/>
    </source>
</evidence>
<reference evidence="2 5" key="1">
    <citation type="submission" date="2024-01" db="EMBL/GenBank/DDBJ databases">
        <title>Aequorivita flavus sp. nov., isolated from deep-sea sediment.</title>
        <authorList>
            <person name="Chen X."/>
        </authorList>
    </citation>
    <scope>NUCLEOTIDE SEQUENCE</scope>
    <source>
        <strain evidence="2">MCCC 1A16923</strain>
        <strain evidence="3 5">MCCC 1A16935</strain>
    </source>
</reference>